<reference evidence="2" key="2">
    <citation type="submission" date="2015-06" db="UniProtKB">
        <authorList>
            <consortium name="EnsemblPlants"/>
        </authorList>
    </citation>
    <scope>IDENTIFICATION</scope>
    <source>
        <strain evidence="2">DM1-3 516 R44</strain>
    </source>
</reference>
<feature type="compositionally biased region" description="Basic and acidic residues" evidence="1">
    <location>
        <begin position="9"/>
        <end position="19"/>
    </location>
</feature>
<evidence type="ECO:0000256" key="1">
    <source>
        <dbReference type="SAM" id="MobiDB-lite"/>
    </source>
</evidence>
<reference evidence="3" key="1">
    <citation type="journal article" date="2011" name="Nature">
        <title>Genome sequence and analysis of the tuber crop potato.</title>
        <authorList>
            <consortium name="The Potato Genome Sequencing Consortium"/>
        </authorList>
    </citation>
    <scope>NUCLEOTIDE SEQUENCE [LARGE SCALE GENOMIC DNA]</scope>
    <source>
        <strain evidence="3">cv. DM1-3 516 R44</strain>
    </source>
</reference>
<dbReference type="Proteomes" id="UP000011115">
    <property type="component" value="Unassembled WGS sequence"/>
</dbReference>
<dbReference type="EnsemblPlants" id="PGSC0003DMT400090744">
    <property type="protein sequence ID" value="PGSC0003DMT400090744"/>
    <property type="gene ID" value="PGSC0003DMG400040315"/>
</dbReference>
<dbReference type="PaxDb" id="4113-PGSC0003DMT400090744"/>
<proteinExistence type="predicted"/>
<evidence type="ECO:0000313" key="2">
    <source>
        <dbReference type="EnsemblPlants" id="PGSC0003DMT400090744"/>
    </source>
</evidence>
<dbReference type="Gramene" id="PGSC0003DMT400090744">
    <property type="protein sequence ID" value="PGSC0003DMT400090744"/>
    <property type="gene ID" value="PGSC0003DMG400040315"/>
</dbReference>
<sequence>MSEDIISTVEKRKKEALGKEKKKPKTRKAPVRKVVDSKKGEKKEPVKRRVKETTKKKRKVSPDTNELFAASEPESEKIPAFGLTVVNIRGSDARIRVLRVSLNLWDDFRPRCRVKETSNSYSDGSIESGTLSIIGWHI</sequence>
<feature type="region of interest" description="Disordered" evidence="1">
    <location>
        <begin position="1"/>
        <end position="71"/>
    </location>
</feature>
<protein>
    <submittedName>
        <fullName evidence="2">Uncharacterized protein</fullName>
    </submittedName>
</protein>
<evidence type="ECO:0000313" key="3">
    <source>
        <dbReference type="Proteomes" id="UP000011115"/>
    </source>
</evidence>
<organism evidence="2 3">
    <name type="scientific">Solanum tuberosum</name>
    <name type="common">Potato</name>
    <dbReference type="NCBI Taxonomy" id="4113"/>
    <lineage>
        <taxon>Eukaryota</taxon>
        <taxon>Viridiplantae</taxon>
        <taxon>Streptophyta</taxon>
        <taxon>Embryophyta</taxon>
        <taxon>Tracheophyta</taxon>
        <taxon>Spermatophyta</taxon>
        <taxon>Magnoliopsida</taxon>
        <taxon>eudicotyledons</taxon>
        <taxon>Gunneridae</taxon>
        <taxon>Pentapetalae</taxon>
        <taxon>asterids</taxon>
        <taxon>lamiids</taxon>
        <taxon>Solanales</taxon>
        <taxon>Solanaceae</taxon>
        <taxon>Solanoideae</taxon>
        <taxon>Solaneae</taxon>
        <taxon>Solanum</taxon>
    </lineage>
</organism>
<name>M1DL31_SOLTU</name>
<dbReference type="HOGENOM" id="CLU_1858764_0_0_1"/>
<dbReference type="InParanoid" id="M1DL31"/>
<accession>M1DL31</accession>
<keyword evidence="3" id="KW-1185">Reference proteome</keyword>
<feature type="compositionally biased region" description="Basic residues" evidence="1">
    <location>
        <begin position="20"/>
        <end position="31"/>
    </location>
</feature>
<dbReference type="AlphaFoldDB" id="M1DL31"/>
<feature type="compositionally biased region" description="Basic and acidic residues" evidence="1">
    <location>
        <begin position="33"/>
        <end position="44"/>
    </location>
</feature>
<feature type="compositionally biased region" description="Basic residues" evidence="1">
    <location>
        <begin position="45"/>
        <end position="59"/>
    </location>
</feature>